<keyword evidence="1" id="KW-0175">Coiled coil</keyword>
<protein>
    <submittedName>
        <fullName evidence="2">Uncharacterized protein</fullName>
    </submittedName>
</protein>
<organism evidence="2">
    <name type="scientific">Setaria italica</name>
    <name type="common">Foxtail millet</name>
    <name type="synonym">Panicum italicum</name>
    <dbReference type="NCBI Taxonomy" id="4555"/>
    <lineage>
        <taxon>Eukaryota</taxon>
        <taxon>Viridiplantae</taxon>
        <taxon>Streptophyta</taxon>
        <taxon>Embryophyta</taxon>
        <taxon>Tracheophyta</taxon>
        <taxon>Spermatophyta</taxon>
        <taxon>Magnoliopsida</taxon>
        <taxon>Liliopsida</taxon>
        <taxon>Poales</taxon>
        <taxon>Poaceae</taxon>
        <taxon>PACMAD clade</taxon>
        <taxon>Panicoideae</taxon>
        <taxon>Panicodae</taxon>
        <taxon>Paniceae</taxon>
        <taxon>Cenchrinae</taxon>
        <taxon>Setaria</taxon>
    </lineage>
</organism>
<accession>A0A368QW92</accession>
<dbReference type="STRING" id="4555.A0A368QW92"/>
<feature type="coiled-coil region" evidence="1">
    <location>
        <begin position="57"/>
        <end position="84"/>
    </location>
</feature>
<reference evidence="2" key="1">
    <citation type="journal article" date="2012" name="Nat. Biotechnol.">
        <title>Reference genome sequence of the model plant Setaria.</title>
        <authorList>
            <person name="Bennetzen J.L."/>
            <person name="Schmutz J."/>
            <person name="Wang H."/>
            <person name="Percifield R."/>
            <person name="Hawkins J."/>
            <person name="Pontaroli A.C."/>
            <person name="Estep M."/>
            <person name="Feng L."/>
            <person name="Vaughn J.N."/>
            <person name="Grimwood J."/>
            <person name="Jenkins J."/>
            <person name="Barry K."/>
            <person name="Lindquist E."/>
            <person name="Hellsten U."/>
            <person name="Deshpande S."/>
            <person name="Wang X."/>
            <person name="Wu X."/>
            <person name="Mitros T."/>
            <person name="Triplett J."/>
            <person name="Yang X."/>
            <person name="Ye C.Y."/>
            <person name="Mauro-Herrera M."/>
            <person name="Wang L."/>
            <person name="Li P."/>
            <person name="Sharma M."/>
            <person name="Sharma R."/>
            <person name="Ronald P.C."/>
            <person name="Panaud O."/>
            <person name="Kellogg E.A."/>
            <person name="Brutnell T.P."/>
            <person name="Doust A.N."/>
            <person name="Tuskan G.A."/>
            <person name="Rokhsar D."/>
            <person name="Devos K.M."/>
        </authorList>
    </citation>
    <scope>NUCLEOTIDE SEQUENCE [LARGE SCALE GENOMIC DNA]</scope>
    <source>
        <strain evidence="2">Yugu1</strain>
    </source>
</reference>
<dbReference type="OrthoDB" id="687065at2759"/>
<dbReference type="EMBL" id="CM003531">
    <property type="protein sequence ID" value="RCV22094.1"/>
    <property type="molecule type" value="Genomic_DNA"/>
</dbReference>
<evidence type="ECO:0000313" key="2">
    <source>
        <dbReference type="EMBL" id="RCV22094.1"/>
    </source>
</evidence>
<dbReference type="AlphaFoldDB" id="A0A368QW92"/>
<proteinExistence type="predicted"/>
<gene>
    <name evidence="2" type="ORF">SETIT_4G192700v2</name>
</gene>
<reference evidence="2" key="2">
    <citation type="submission" date="2015-07" db="EMBL/GenBank/DDBJ databases">
        <authorList>
            <person name="Noorani M."/>
        </authorList>
    </citation>
    <scope>NUCLEOTIDE SEQUENCE</scope>
    <source>
        <strain evidence="2">Yugu1</strain>
    </source>
</reference>
<name>A0A368QW92_SETIT</name>
<evidence type="ECO:0000256" key="1">
    <source>
        <dbReference type="SAM" id="Coils"/>
    </source>
</evidence>
<sequence>MENFGEDRDPLNKDVKFDDKPVSVDFQRLIELTDSEKGQSHLQCLVKHWEYKRGSSIQVLEEELDLLCQQRKEIEQRIVQKRQQILERRRIHDESCDTVKGRLPVLDGGKITQSHDQELKTDAEHDSISYWKERAMQLEETLFKSINYMQSVTLFRFGKRG</sequence>